<sequence>MPTSECLAASLARLEDDRVSSRSKGWVYAGSILFLTTGLALYCLRVAGAPMAALGCEVIGMILSAIIVGAISNRLKRAFKREVIPVLLANIDPSLAFHMDGYIDERTFNAAELYQYPNRYSGKDLVEGRIGDTAVRFSFVNAEEQYQQTTTDSDGHSKTETRYRTIFNGLFFVADFNKHFTGRTLVRPRSSNFFSKFFGSHIALEDPDFEKRFSVTSTDQVSARYILTPSLMERLKHLHDTVGTFNASFCDSRLFLAIKMPPDSFEPSVRRSFLENDQIERILDNLRTITSIVGELGLNVRIWSKPPSP</sequence>
<dbReference type="Pfam" id="PF11335">
    <property type="entry name" value="DUF3137"/>
    <property type="match status" value="1"/>
</dbReference>
<evidence type="ECO:0000313" key="2">
    <source>
        <dbReference type="EMBL" id="OIQ98436.1"/>
    </source>
</evidence>
<evidence type="ECO:0008006" key="3">
    <source>
        <dbReference type="Google" id="ProtNLM"/>
    </source>
</evidence>
<feature type="transmembrane region" description="Helical" evidence="1">
    <location>
        <begin position="51"/>
        <end position="71"/>
    </location>
</feature>
<protein>
    <recommendedName>
        <fullName evidence="3">Galanin</fullName>
    </recommendedName>
</protein>
<reference evidence="2" key="1">
    <citation type="submission" date="2016-10" db="EMBL/GenBank/DDBJ databases">
        <title>Sequence of Gallionella enrichment culture.</title>
        <authorList>
            <person name="Poehlein A."/>
            <person name="Muehling M."/>
            <person name="Daniel R."/>
        </authorList>
    </citation>
    <scope>NUCLEOTIDE SEQUENCE</scope>
</reference>
<keyword evidence="1" id="KW-1133">Transmembrane helix</keyword>
<feature type="transmembrane region" description="Helical" evidence="1">
    <location>
        <begin position="25"/>
        <end position="44"/>
    </location>
</feature>
<name>A0A1J5S2H3_9ZZZZ</name>
<accession>A0A1J5S2H3</accession>
<proteinExistence type="predicted"/>
<gene>
    <name evidence="2" type="ORF">GALL_195620</name>
</gene>
<organism evidence="2">
    <name type="scientific">mine drainage metagenome</name>
    <dbReference type="NCBI Taxonomy" id="410659"/>
    <lineage>
        <taxon>unclassified sequences</taxon>
        <taxon>metagenomes</taxon>
        <taxon>ecological metagenomes</taxon>
    </lineage>
</organism>
<dbReference type="InterPro" id="IPR021484">
    <property type="entry name" value="DUF3137"/>
</dbReference>
<evidence type="ECO:0000256" key="1">
    <source>
        <dbReference type="SAM" id="Phobius"/>
    </source>
</evidence>
<comment type="caution">
    <text evidence="2">The sequence shown here is derived from an EMBL/GenBank/DDBJ whole genome shotgun (WGS) entry which is preliminary data.</text>
</comment>
<dbReference type="AlphaFoldDB" id="A0A1J5S2H3"/>
<dbReference type="EMBL" id="MLJW01000119">
    <property type="protein sequence ID" value="OIQ98436.1"/>
    <property type="molecule type" value="Genomic_DNA"/>
</dbReference>
<keyword evidence="1" id="KW-0472">Membrane</keyword>
<keyword evidence="1" id="KW-0812">Transmembrane</keyword>